<organism evidence="1 2">
    <name type="scientific">Pisolithus tinctorius Marx 270</name>
    <dbReference type="NCBI Taxonomy" id="870435"/>
    <lineage>
        <taxon>Eukaryota</taxon>
        <taxon>Fungi</taxon>
        <taxon>Dikarya</taxon>
        <taxon>Basidiomycota</taxon>
        <taxon>Agaricomycotina</taxon>
        <taxon>Agaricomycetes</taxon>
        <taxon>Agaricomycetidae</taxon>
        <taxon>Boletales</taxon>
        <taxon>Sclerodermatineae</taxon>
        <taxon>Pisolithaceae</taxon>
        <taxon>Pisolithus</taxon>
    </lineage>
</organism>
<evidence type="ECO:0000313" key="1">
    <source>
        <dbReference type="EMBL" id="KIO05138.1"/>
    </source>
</evidence>
<reference evidence="2" key="2">
    <citation type="submission" date="2015-01" db="EMBL/GenBank/DDBJ databases">
        <title>Evolutionary Origins and Diversification of the Mycorrhizal Mutualists.</title>
        <authorList>
            <consortium name="DOE Joint Genome Institute"/>
            <consortium name="Mycorrhizal Genomics Consortium"/>
            <person name="Kohler A."/>
            <person name="Kuo A."/>
            <person name="Nagy L.G."/>
            <person name="Floudas D."/>
            <person name="Copeland A."/>
            <person name="Barry K.W."/>
            <person name="Cichocki N."/>
            <person name="Veneault-Fourrey C."/>
            <person name="LaButti K."/>
            <person name="Lindquist E.A."/>
            <person name="Lipzen A."/>
            <person name="Lundell T."/>
            <person name="Morin E."/>
            <person name="Murat C."/>
            <person name="Riley R."/>
            <person name="Ohm R."/>
            <person name="Sun H."/>
            <person name="Tunlid A."/>
            <person name="Henrissat B."/>
            <person name="Grigoriev I.V."/>
            <person name="Hibbett D.S."/>
            <person name="Martin F."/>
        </authorList>
    </citation>
    <scope>NUCLEOTIDE SEQUENCE [LARGE SCALE GENOMIC DNA]</scope>
    <source>
        <strain evidence="2">Marx 270</strain>
    </source>
</reference>
<sequence>IDASISKEAKKYALLYNFWVLDGLFLPTPKLDVDLHSPTHWMSPEAKLDGAVVELYSVVPSSLQKHMETYKQFGSIFASALSQEWPNILRAIKDCAGIVF</sequence>
<dbReference type="HOGENOM" id="CLU_160848_0_0_1"/>
<proteinExistence type="predicted"/>
<evidence type="ECO:0000313" key="2">
    <source>
        <dbReference type="Proteomes" id="UP000054217"/>
    </source>
</evidence>
<protein>
    <submittedName>
        <fullName evidence="1">Uncharacterized protein</fullName>
    </submittedName>
</protein>
<reference evidence="1 2" key="1">
    <citation type="submission" date="2014-04" db="EMBL/GenBank/DDBJ databases">
        <authorList>
            <consortium name="DOE Joint Genome Institute"/>
            <person name="Kuo A."/>
            <person name="Kohler A."/>
            <person name="Costa M.D."/>
            <person name="Nagy L.G."/>
            <person name="Floudas D."/>
            <person name="Copeland A."/>
            <person name="Barry K.W."/>
            <person name="Cichocki N."/>
            <person name="Veneault-Fourrey C."/>
            <person name="LaButti K."/>
            <person name="Lindquist E.A."/>
            <person name="Lipzen A."/>
            <person name="Lundell T."/>
            <person name="Morin E."/>
            <person name="Murat C."/>
            <person name="Sun H."/>
            <person name="Tunlid A."/>
            <person name="Henrissat B."/>
            <person name="Grigoriev I.V."/>
            <person name="Hibbett D.S."/>
            <person name="Martin F."/>
            <person name="Nordberg H.P."/>
            <person name="Cantor M.N."/>
            <person name="Hua S.X."/>
        </authorList>
    </citation>
    <scope>NUCLEOTIDE SEQUENCE [LARGE SCALE GENOMIC DNA]</scope>
    <source>
        <strain evidence="1 2">Marx 270</strain>
    </source>
</reference>
<dbReference type="Proteomes" id="UP000054217">
    <property type="component" value="Unassembled WGS sequence"/>
</dbReference>
<dbReference type="AlphaFoldDB" id="A0A0C3J7W2"/>
<dbReference type="EMBL" id="KN831968">
    <property type="protein sequence ID" value="KIO05138.1"/>
    <property type="molecule type" value="Genomic_DNA"/>
</dbReference>
<accession>A0A0C3J7W2</accession>
<dbReference type="OrthoDB" id="2691745at2759"/>
<feature type="non-terminal residue" evidence="1">
    <location>
        <position position="100"/>
    </location>
</feature>
<dbReference type="InParanoid" id="A0A0C3J7W2"/>
<keyword evidence="2" id="KW-1185">Reference proteome</keyword>
<name>A0A0C3J7W2_PISTI</name>
<feature type="non-terminal residue" evidence="1">
    <location>
        <position position="1"/>
    </location>
</feature>
<gene>
    <name evidence="1" type="ORF">M404DRAFT_40332</name>
</gene>